<evidence type="ECO:0000256" key="12">
    <source>
        <dbReference type="PIRSR" id="PIRSR006246-3"/>
    </source>
</evidence>
<gene>
    <name evidence="9" type="primary">panD</name>
    <name evidence="14" type="ordered locus">Turpa_2647</name>
</gene>
<evidence type="ECO:0000313" key="14">
    <source>
        <dbReference type="EMBL" id="AFM13287.1"/>
    </source>
</evidence>
<evidence type="ECO:0000256" key="3">
    <source>
        <dbReference type="ARBA" id="ARBA00022793"/>
    </source>
</evidence>
<dbReference type="PANTHER" id="PTHR21012">
    <property type="entry name" value="ASPARTATE 1-DECARBOXYLASE"/>
    <property type="match status" value="1"/>
</dbReference>
<evidence type="ECO:0000256" key="13">
    <source>
        <dbReference type="PIRSR" id="PIRSR006246-5"/>
    </source>
</evidence>
<comment type="PTM">
    <text evidence="9 12">Is synthesized initially as an inactive proenzyme, which is activated by self-cleavage at a specific serine bond to produce a beta-subunit with a hydroxyl group at its C-terminus and an alpha-subunit with a pyruvoyl group at its N-terminus.</text>
</comment>
<evidence type="ECO:0000256" key="2">
    <source>
        <dbReference type="ARBA" id="ARBA00022655"/>
    </source>
</evidence>
<sequence>MQISLLRAKVHRAEITDANLFYEGSLTLDEDLMDAAGLMEYEKIHVVNVNNGARLETYLIKGKRGGHEVCLNGAAARLGHRGDKIIIIAYAQMTPEEAKGFQPKIVLLGEGNVIQKILPV</sequence>
<dbReference type="GO" id="GO:0004068">
    <property type="term" value="F:aspartate 1-decarboxylase activity"/>
    <property type="evidence" value="ECO:0007669"/>
    <property type="project" value="UniProtKB-UniRule"/>
</dbReference>
<dbReference type="UniPathway" id="UPA00028">
    <property type="reaction ID" value="UER00002"/>
</dbReference>
<dbReference type="KEGG" id="tpx:Turpa_2647"/>
<keyword evidence="2 9" id="KW-0566">Pantothenate biosynthesis</keyword>
<dbReference type="GO" id="GO:0006523">
    <property type="term" value="P:alanine biosynthetic process"/>
    <property type="evidence" value="ECO:0007669"/>
    <property type="project" value="InterPro"/>
</dbReference>
<comment type="cofactor">
    <cofactor evidence="9 10">
        <name>pyruvate</name>
        <dbReference type="ChEBI" id="CHEBI:15361"/>
    </cofactor>
    <text evidence="9 10">Binds 1 pyruvoyl group covalently per subunit.</text>
</comment>
<comment type="pathway">
    <text evidence="9">Cofactor biosynthesis; (R)-pantothenate biosynthesis; beta-alanine from L-aspartate: step 1/1.</text>
</comment>
<evidence type="ECO:0000256" key="7">
    <source>
        <dbReference type="ARBA" id="ARBA00023270"/>
    </source>
</evidence>
<name>I4B7N0_TURPD</name>
<dbReference type="GO" id="GO:0005829">
    <property type="term" value="C:cytosol"/>
    <property type="evidence" value="ECO:0007669"/>
    <property type="project" value="TreeGrafter"/>
</dbReference>
<keyword evidence="15" id="KW-1185">Reference proteome</keyword>
<dbReference type="HOGENOM" id="CLU_115305_2_0_12"/>
<protein>
    <recommendedName>
        <fullName evidence="9">Aspartate 1-decarboxylase</fullName>
        <ecNumber evidence="9">4.1.1.11</ecNumber>
    </recommendedName>
    <alternativeName>
        <fullName evidence="9">Aspartate alpha-decarboxylase</fullName>
    </alternativeName>
    <component>
        <recommendedName>
            <fullName evidence="9">Aspartate 1-decarboxylase beta chain</fullName>
        </recommendedName>
    </component>
    <component>
        <recommendedName>
            <fullName evidence="9">Aspartate 1-decarboxylase alpha chain</fullName>
        </recommendedName>
    </component>
</protein>
<comment type="catalytic activity">
    <reaction evidence="9">
        <text>L-aspartate + H(+) = beta-alanine + CO2</text>
        <dbReference type="Rhea" id="RHEA:19497"/>
        <dbReference type="ChEBI" id="CHEBI:15378"/>
        <dbReference type="ChEBI" id="CHEBI:16526"/>
        <dbReference type="ChEBI" id="CHEBI:29991"/>
        <dbReference type="ChEBI" id="CHEBI:57966"/>
        <dbReference type="EC" id="4.1.1.11"/>
    </reaction>
</comment>
<comment type="function">
    <text evidence="9">Catalyzes the pyruvoyl-dependent decarboxylation of aspartate to produce beta-alanine.</text>
</comment>
<keyword evidence="3 9" id="KW-0210">Decarboxylase</keyword>
<dbReference type="AlphaFoldDB" id="I4B7N0"/>
<feature type="chain" id="PRO_5013998255" description="Aspartate 1-decarboxylase alpha chain" evidence="9 13">
    <location>
        <begin position="25"/>
        <end position="120"/>
    </location>
</feature>
<evidence type="ECO:0000256" key="6">
    <source>
        <dbReference type="ARBA" id="ARBA00023239"/>
    </source>
</evidence>
<dbReference type="EC" id="4.1.1.11" evidence="9"/>
<keyword evidence="5 9" id="KW-0865">Zymogen</keyword>
<evidence type="ECO:0000256" key="4">
    <source>
        <dbReference type="ARBA" id="ARBA00022813"/>
    </source>
</evidence>
<dbReference type="Gene3D" id="2.40.40.20">
    <property type="match status" value="1"/>
</dbReference>
<comment type="subunit">
    <text evidence="9">Heterooctamer of four alpha and four beta subunits.</text>
</comment>
<dbReference type="InterPro" id="IPR009010">
    <property type="entry name" value="Asp_de-COase-like_dom_sf"/>
</dbReference>
<dbReference type="PATRIC" id="fig|869212.3.peg.2671"/>
<accession>I4B7N0</accession>
<dbReference type="NCBIfam" id="TIGR00223">
    <property type="entry name" value="panD"/>
    <property type="match status" value="1"/>
</dbReference>
<dbReference type="EMBL" id="CP002959">
    <property type="protein sequence ID" value="AFM13287.1"/>
    <property type="molecule type" value="Genomic_DNA"/>
</dbReference>
<feature type="modified residue" description="Pyruvic acid (Ser)" evidence="9 12">
    <location>
        <position position="25"/>
    </location>
</feature>
<evidence type="ECO:0000256" key="10">
    <source>
        <dbReference type="PIRSR" id="PIRSR006246-1"/>
    </source>
</evidence>
<comment type="similarity">
    <text evidence="9">Belongs to the PanD family.</text>
</comment>
<keyword evidence="6 9" id="KW-0456">Lyase</keyword>
<keyword evidence="8 9" id="KW-0670">Pyruvate</keyword>
<dbReference type="OrthoDB" id="9803983at2"/>
<keyword evidence="4 9" id="KW-0068">Autocatalytic cleavage</keyword>
<keyword evidence="7 9" id="KW-0704">Schiff base</keyword>
<proteinExistence type="inferred from homology"/>
<dbReference type="PANTHER" id="PTHR21012:SF0">
    <property type="entry name" value="ASPARTATE 1-DECARBOXYLASE"/>
    <property type="match status" value="1"/>
</dbReference>
<evidence type="ECO:0000256" key="5">
    <source>
        <dbReference type="ARBA" id="ARBA00023145"/>
    </source>
</evidence>
<dbReference type="Pfam" id="PF02261">
    <property type="entry name" value="Asp_decarbox"/>
    <property type="match status" value="1"/>
</dbReference>
<dbReference type="RefSeq" id="WP_014803792.1">
    <property type="nucleotide sequence ID" value="NC_018020.1"/>
</dbReference>
<feature type="active site" description="Proton donor" evidence="9 10">
    <location>
        <position position="58"/>
    </location>
</feature>
<dbReference type="STRING" id="869212.Turpa_2647"/>
<keyword evidence="1 9" id="KW-0963">Cytoplasm</keyword>
<dbReference type="SUPFAM" id="SSF50692">
    <property type="entry name" value="ADC-like"/>
    <property type="match status" value="1"/>
</dbReference>
<reference evidence="14 15" key="1">
    <citation type="submission" date="2012-06" db="EMBL/GenBank/DDBJ databases">
        <title>The complete chromosome of genome of Turneriella parva DSM 21527.</title>
        <authorList>
            <consortium name="US DOE Joint Genome Institute (JGI-PGF)"/>
            <person name="Lucas S."/>
            <person name="Han J."/>
            <person name="Lapidus A."/>
            <person name="Bruce D."/>
            <person name="Goodwin L."/>
            <person name="Pitluck S."/>
            <person name="Peters L."/>
            <person name="Kyrpides N."/>
            <person name="Mavromatis K."/>
            <person name="Ivanova N."/>
            <person name="Mikhailova N."/>
            <person name="Chertkov O."/>
            <person name="Detter J.C."/>
            <person name="Tapia R."/>
            <person name="Han C."/>
            <person name="Land M."/>
            <person name="Hauser L."/>
            <person name="Markowitz V."/>
            <person name="Cheng J.-F."/>
            <person name="Hugenholtz P."/>
            <person name="Woyke T."/>
            <person name="Wu D."/>
            <person name="Gronow S."/>
            <person name="Wellnitz S."/>
            <person name="Brambilla E."/>
            <person name="Klenk H.-P."/>
            <person name="Eisen J.A."/>
        </authorList>
    </citation>
    <scope>NUCLEOTIDE SEQUENCE [LARGE SCALE GENOMIC DNA]</scope>
    <source>
        <strain evidence="15">ATCC BAA-1111 / DSM 21527 / NCTC 11395 / H</strain>
    </source>
</reference>
<evidence type="ECO:0000313" key="15">
    <source>
        <dbReference type="Proteomes" id="UP000006048"/>
    </source>
</evidence>
<dbReference type="InterPro" id="IPR003190">
    <property type="entry name" value="Asp_decarbox"/>
</dbReference>
<dbReference type="PIRSF" id="PIRSF006246">
    <property type="entry name" value="Asp_decarbox"/>
    <property type="match status" value="1"/>
</dbReference>
<evidence type="ECO:0000256" key="8">
    <source>
        <dbReference type="ARBA" id="ARBA00023317"/>
    </source>
</evidence>
<organism evidence="14 15">
    <name type="scientific">Turneriella parva (strain ATCC BAA-1111 / DSM 21527 / NCTC 11395 / H)</name>
    <name type="common">Leptospira parva</name>
    <dbReference type="NCBI Taxonomy" id="869212"/>
    <lineage>
        <taxon>Bacteria</taxon>
        <taxon>Pseudomonadati</taxon>
        <taxon>Spirochaetota</taxon>
        <taxon>Spirochaetia</taxon>
        <taxon>Leptospirales</taxon>
        <taxon>Leptospiraceae</taxon>
        <taxon>Turneriella</taxon>
    </lineage>
</organism>
<dbReference type="Proteomes" id="UP000006048">
    <property type="component" value="Chromosome"/>
</dbReference>
<feature type="binding site" evidence="9 11">
    <location>
        <position position="57"/>
    </location>
    <ligand>
        <name>substrate</name>
    </ligand>
</feature>
<evidence type="ECO:0000256" key="11">
    <source>
        <dbReference type="PIRSR" id="PIRSR006246-2"/>
    </source>
</evidence>
<feature type="active site" description="Schiff-base intermediate with substrate; via pyruvic acid" evidence="9 10">
    <location>
        <position position="25"/>
    </location>
</feature>
<comment type="subcellular location">
    <subcellularLocation>
        <location evidence="9">Cytoplasm</location>
    </subcellularLocation>
</comment>
<dbReference type="GO" id="GO:0015940">
    <property type="term" value="P:pantothenate biosynthetic process"/>
    <property type="evidence" value="ECO:0007669"/>
    <property type="project" value="UniProtKB-UniRule"/>
</dbReference>
<evidence type="ECO:0000256" key="9">
    <source>
        <dbReference type="HAMAP-Rule" id="MF_00446"/>
    </source>
</evidence>
<dbReference type="CDD" id="cd06919">
    <property type="entry name" value="Asp_decarbox"/>
    <property type="match status" value="1"/>
</dbReference>
<dbReference type="HAMAP" id="MF_00446">
    <property type="entry name" value="PanD"/>
    <property type="match status" value="1"/>
</dbReference>
<evidence type="ECO:0000256" key="1">
    <source>
        <dbReference type="ARBA" id="ARBA00022490"/>
    </source>
</evidence>
<feature type="chain" id="PRO_5013998258" description="Aspartate 1-decarboxylase beta chain" evidence="9 13">
    <location>
        <begin position="1"/>
        <end position="24"/>
    </location>
</feature>
<feature type="binding site" evidence="9 11">
    <location>
        <begin position="73"/>
        <end position="75"/>
    </location>
    <ligand>
        <name>substrate</name>
    </ligand>
</feature>